<dbReference type="Proteomes" id="UP000235145">
    <property type="component" value="Unassembled WGS sequence"/>
</dbReference>
<keyword evidence="3" id="KW-1185">Reference proteome</keyword>
<feature type="compositionally biased region" description="Polar residues" evidence="1">
    <location>
        <begin position="77"/>
        <end position="134"/>
    </location>
</feature>
<name>A0A9R1UEV9_LACSA</name>
<sequence>MTNYENSKSTLPDLFTSVNEEDLDDETVINYSPDDTAFTVSKKSFKGLVNFETDSASSLTYRIKHTNETTKHKNLLNGENSSYEDGSTSVPTTFPTMSSSVVGKTSLVKNTPRNNKQAKNHSSQQNPTYQAKHF</sequence>
<feature type="region of interest" description="Disordered" evidence="1">
    <location>
        <begin position="70"/>
        <end position="134"/>
    </location>
</feature>
<evidence type="ECO:0000313" key="3">
    <source>
        <dbReference type="Proteomes" id="UP000235145"/>
    </source>
</evidence>
<accession>A0A9R1UEV9</accession>
<evidence type="ECO:0000256" key="1">
    <source>
        <dbReference type="SAM" id="MobiDB-lite"/>
    </source>
</evidence>
<gene>
    <name evidence="2" type="ORF">LSAT_V11C900455180</name>
</gene>
<organism evidence="2 3">
    <name type="scientific">Lactuca sativa</name>
    <name type="common">Garden lettuce</name>
    <dbReference type="NCBI Taxonomy" id="4236"/>
    <lineage>
        <taxon>Eukaryota</taxon>
        <taxon>Viridiplantae</taxon>
        <taxon>Streptophyta</taxon>
        <taxon>Embryophyta</taxon>
        <taxon>Tracheophyta</taxon>
        <taxon>Spermatophyta</taxon>
        <taxon>Magnoliopsida</taxon>
        <taxon>eudicotyledons</taxon>
        <taxon>Gunneridae</taxon>
        <taxon>Pentapetalae</taxon>
        <taxon>asterids</taxon>
        <taxon>campanulids</taxon>
        <taxon>Asterales</taxon>
        <taxon>Asteraceae</taxon>
        <taxon>Cichorioideae</taxon>
        <taxon>Cichorieae</taxon>
        <taxon>Lactucinae</taxon>
        <taxon>Lactuca</taxon>
    </lineage>
</organism>
<comment type="caution">
    <text evidence="2">The sequence shown here is derived from an EMBL/GenBank/DDBJ whole genome shotgun (WGS) entry which is preliminary data.</text>
</comment>
<dbReference type="AlphaFoldDB" id="A0A9R1UEV9"/>
<reference evidence="2 3" key="1">
    <citation type="journal article" date="2017" name="Nat. Commun.">
        <title>Genome assembly with in vitro proximity ligation data and whole-genome triplication in lettuce.</title>
        <authorList>
            <person name="Reyes-Chin-Wo S."/>
            <person name="Wang Z."/>
            <person name="Yang X."/>
            <person name="Kozik A."/>
            <person name="Arikit S."/>
            <person name="Song C."/>
            <person name="Xia L."/>
            <person name="Froenicke L."/>
            <person name="Lavelle D.O."/>
            <person name="Truco M.J."/>
            <person name="Xia R."/>
            <person name="Zhu S."/>
            <person name="Xu C."/>
            <person name="Xu H."/>
            <person name="Xu X."/>
            <person name="Cox K."/>
            <person name="Korf I."/>
            <person name="Meyers B.C."/>
            <person name="Michelmore R.W."/>
        </authorList>
    </citation>
    <scope>NUCLEOTIDE SEQUENCE [LARGE SCALE GENOMIC DNA]</scope>
    <source>
        <strain evidence="3">cv. Salinas</strain>
        <tissue evidence="2">Seedlings</tissue>
    </source>
</reference>
<protein>
    <submittedName>
        <fullName evidence="2">Uncharacterized protein</fullName>
    </submittedName>
</protein>
<dbReference type="EMBL" id="NBSK02000009">
    <property type="protein sequence ID" value="KAJ0186035.1"/>
    <property type="molecule type" value="Genomic_DNA"/>
</dbReference>
<evidence type="ECO:0000313" key="2">
    <source>
        <dbReference type="EMBL" id="KAJ0186035.1"/>
    </source>
</evidence>
<proteinExistence type="predicted"/>